<dbReference type="GO" id="GO:0000155">
    <property type="term" value="F:phosphorelay sensor kinase activity"/>
    <property type="evidence" value="ECO:0007669"/>
    <property type="project" value="InterPro"/>
</dbReference>
<dbReference type="Pfam" id="PF00023">
    <property type="entry name" value="Ank"/>
    <property type="match status" value="1"/>
</dbReference>
<dbReference type="SMART" id="SM00388">
    <property type="entry name" value="HisKA"/>
    <property type="match status" value="1"/>
</dbReference>
<dbReference type="SUPFAM" id="SSF48403">
    <property type="entry name" value="Ankyrin repeat"/>
    <property type="match status" value="1"/>
</dbReference>
<sequence>MSEIVDYSPVPVLLVSPSNRIQRASIALLEAWGHSRDQLLDRDLFVALYEGSPTERFDRIPLVYVIETAVASRAVRFCHAAYVVDGVSWTARVIPIHQGDELLWLIFEWQKAEININGTDGEILQSWLPIDDAFHILVQAVEDYAIFLLDTRGNVVTWNPGAQSIKGYKGEEVLGKHFSIFYGSDDIQSHKPEKALEICLREGRVEEEGWRYRKDGTLFWANVVITPVYKNNVLIGFAKVTHNLTERKEAERQLIAAYDETAKLKSDFLANISHEIRNPMHGMLSACALLLDSGLTEKQLEMANLIGESGRVLYQIINSILDYSKLEAHNLSINNDKIDFASVITSVVRSCQATLRLGVSLRLLLAPDLPKWANGDALRCRQITENLVGNAAKFTESGVIQVSVSLLAQDAATYTILSEVADTGPGVSKEDSKRLFRPFTQLDTTHQKRHQGTGLGLSIAKALAELMGGDIGYKPNPEPQGSIFWFTVKLEKFDTIQQIRPAIEQPQATHGDDPGTHLAQLMQIAPTARILAAEDNIINQKVLVGILNVLKFQYITIVSDGAQAVSVLSAAPDAFDLILMDISMPVMNGYEATVQLRNAGVRVPIIAMTAYALKGDMEHCLEQGVDDHVAKPVDRELLAEKLLKWLKSQSVGHGAVVQLLLDQGADKEAKNAYRRMPLYVAGAEGHQAVAQLLLDQGANKEAEDEFGSTLLDSAARGVVRLLLHYGADKEAKNGYGRTSLHVAAGAGHGTVARLLVDEGADKEVW</sequence>
<dbReference type="Gene3D" id="3.30.450.20">
    <property type="entry name" value="PAS domain"/>
    <property type="match status" value="1"/>
</dbReference>
<dbReference type="PROSITE" id="PS50113">
    <property type="entry name" value="PAC"/>
    <property type="match status" value="1"/>
</dbReference>
<keyword evidence="3 7" id="KW-0597">Phosphoprotein</keyword>
<dbReference type="PANTHER" id="PTHR43047:SF64">
    <property type="entry name" value="HISTIDINE KINASE CONTAINING CHEY-HOMOLOGOUS RECEIVER DOMAIN AND PAS DOMAIN-RELATED"/>
    <property type="match status" value="1"/>
</dbReference>
<dbReference type="InterPro" id="IPR011006">
    <property type="entry name" value="CheY-like_superfamily"/>
</dbReference>
<feature type="modified residue" description="4-aspartylphosphate" evidence="7">
    <location>
        <position position="581"/>
    </location>
</feature>
<keyword evidence="6" id="KW-0040">ANK repeat</keyword>
<organism evidence="12 13">
    <name type="scientific">Metarhizium guizhouense (strain ARSEF 977)</name>
    <dbReference type="NCBI Taxonomy" id="1276136"/>
    <lineage>
        <taxon>Eukaryota</taxon>
        <taxon>Fungi</taxon>
        <taxon>Dikarya</taxon>
        <taxon>Ascomycota</taxon>
        <taxon>Pezizomycotina</taxon>
        <taxon>Sordariomycetes</taxon>
        <taxon>Hypocreomycetidae</taxon>
        <taxon>Hypocreales</taxon>
        <taxon>Clavicipitaceae</taxon>
        <taxon>Metarhizium</taxon>
    </lineage>
</organism>
<dbReference type="SMART" id="SM00387">
    <property type="entry name" value="HATPase_c"/>
    <property type="match status" value="1"/>
</dbReference>
<evidence type="ECO:0000256" key="7">
    <source>
        <dbReference type="PROSITE-ProRule" id="PRU00169"/>
    </source>
</evidence>
<evidence type="ECO:0000256" key="5">
    <source>
        <dbReference type="ARBA" id="ARBA00022777"/>
    </source>
</evidence>
<dbReference type="Pfam" id="PF00072">
    <property type="entry name" value="Response_reg"/>
    <property type="match status" value="1"/>
</dbReference>
<gene>
    <name evidence="12" type="ORF">MGU_09480</name>
</gene>
<keyword evidence="5" id="KW-0418">Kinase</keyword>
<comment type="catalytic activity">
    <reaction evidence="1">
        <text>ATP + protein L-histidine = ADP + protein N-phospho-L-histidine.</text>
        <dbReference type="EC" id="2.7.13.3"/>
    </reaction>
</comment>
<dbReference type="SMART" id="SM00248">
    <property type="entry name" value="ANK"/>
    <property type="match status" value="3"/>
</dbReference>
<dbReference type="PROSITE" id="PS50088">
    <property type="entry name" value="ANK_REPEAT"/>
    <property type="match status" value="2"/>
</dbReference>
<dbReference type="SMART" id="SM00091">
    <property type="entry name" value="PAS"/>
    <property type="match status" value="2"/>
</dbReference>
<evidence type="ECO:0000259" key="8">
    <source>
        <dbReference type="PROSITE" id="PS50109"/>
    </source>
</evidence>
<dbReference type="Gene3D" id="3.40.50.2300">
    <property type="match status" value="1"/>
</dbReference>
<keyword evidence="12" id="KW-0067">ATP-binding</keyword>
<dbReference type="AlphaFoldDB" id="A0A0B4HUN0"/>
<dbReference type="CDD" id="cd00082">
    <property type="entry name" value="HisKA"/>
    <property type="match status" value="1"/>
</dbReference>
<evidence type="ECO:0000259" key="11">
    <source>
        <dbReference type="PROSITE" id="PS50113"/>
    </source>
</evidence>
<dbReference type="InterPro" id="IPR036770">
    <property type="entry name" value="Ankyrin_rpt-contain_sf"/>
</dbReference>
<dbReference type="InterPro" id="IPR004358">
    <property type="entry name" value="Sig_transdc_His_kin-like_C"/>
</dbReference>
<dbReference type="SUPFAM" id="SSF55785">
    <property type="entry name" value="PYP-like sensor domain (PAS domain)"/>
    <property type="match status" value="2"/>
</dbReference>
<evidence type="ECO:0000259" key="10">
    <source>
        <dbReference type="PROSITE" id="PS50112"/>
    </source>
</evidence>
<dbReference type="PROSITE" id="PS50112">
    <property type="entry name" value="PAS"/>
    <property type="match status" value="2"/>
</dbReference>
<dbReference type="PROSITE" id="PS50297">
    <property type="entry name" value="ANK_REP_REGION"/>
    <property type="match status" value="2"/>
</dbReference>
<protein>
    <recommendedName>
        <fullName evidence="2">histidine kinase</fullName>
        <ecNumber evidence="2">2.7.13.3</ecNumber>
    </recommendedName>
</protein>
<dbReference type="Gene3D" id="1.25.40.20">
    <property type="entry name" value="Ankyrin repeat-containing domain"/>
    <property type="match status" value="2"/>
</dbReference>
<comment type="caution">
    <text evidence="12">The sequence shown here is derived from an EMBL/GenBank/DDBJ whole genome shotgun (WGS) entry which is preliminary data.</text>
</comment>
<evidence type="ECO:0000313" key="13">
    <source>
        <dbReference type="Proteomes" id="UP000031192"/>
    </source>
</evidence>
<dbReference type="InterPro" id="IPR000700">
    <property type="entry name" value="PAS-assoc_C"/>
</dbReference>
<dbReference type="InterPro" id="IPR002110">
    <property type="entry name" value="Ankyrin_rpt"/>
</dbReference>
<dbReference type="Pfam" id="PF13426">
    <property type="entry name" value="PAS_9"/>
    <property type="match status" value="1"/>
</dbReference>
<feature type="domain" description="Response regulatory" evidence="9">
    <location>
        <begin position="529"/>
        <end position="646"/>
    </location>
</feature>
<dbReference type="PANTHER" id="PTHR43047">
    <property type="entry name" value="TWO-COMPONENT HISTIDINE PROTEIN KINASE"/>
    <property type="match status" value="1"/>
</dbReference>
<dbReference type="NCBIfam" id="TIGR00229">
    <property type="entry name" value="sensory_box"/>
    <property type="match status" value="1"/>
</dbReference>
<dbReference type="EMBL" id="AZNH01000064">
    <property type="protein sequence ID" value="KID83199.1"/>
    <property type="molecule type" value="Genomic_DNA"/>
</dbReference>
<dbReference type="InterPro" id="IPR000014">
    <property type="entry name" value="PAS"/>
</dbReference>
<dbReference type="Gene3D" id="3.30.565.10">
    <property type="entry name" value="Histidine kinase-like ATPase, C-terminal domain"/>
    <property type="match status" value="1"/>
</dbReference>
<dbReference type="GO" id="GO:0005524">
    <property type="term" value="F:ATP binding"/>
    <property type="evidence" value="ECO:0007669"/>
    <property type="project" value="UniProtKB-KW"/>
</dbReference>
<dbReference type="PROSITE" id="PS50109">
    <property type="entry name" value="HIS_KIN"/>
    <property type="match status" value="1"/>
</dbReference>
<dbReference type="Pfam" id="PF02518">
    <property type="entry name" value="HATPase_c"/>
    <property type="match status" value="1"/>
</dbReference>
<feature type="domain" description="PAC" evidence="11">
    <location>
        <begin position="205"/>
        <end position="256"/>
    </location>
</feature>
<dbReference type="InterPro" id="IPR036097">
    <property type="entry name" value="HisK_dim/P_sf"/>
</dbReference>
<dbReference type="PRINTS" id="PR00344">
    <property type="entry name" value="BCTRLSENSOR"/>
</dbReference>
<dbReference type="InterPro" id="IPR003594">
    <property type="entry name" value="HATPase_dom"/>
</dbReference>
<dbReference type="SUPFAM" id="SSF55874">
    <property type="entry name" value="ATPase domain of HSP90 chaperone/DNA topoisomerase II/histidine kinase"/>
    <property type="match status" value="1"/>
</dbReference>
<feature type="repeat" description="ANK" evidence="6">
    <location>
        <begin position="735"/>
        <end position="765"/>
    </location>
</feature>
<dbReference type="Pfam" id="PF12796">
    <property type="entry name" value="Ank_2"/>
    <property type="match status" value="1"/>
</dbReference>
<dbReference type="SUPFAM" id="SSF52172">
    <property type="entry name" value="CheY-like"/>
    <property type="match status" value="1"/>
</dbReference>
<feature type="repeat" description="ANK" evidence="6">
    <location>
        <begin position="673"/>
        <end position="705"/>
    </location>
</feature>
<evidence type="ECO:0000256" key="2">
    <source>
        <dbReference type="ARBA" id="ARBA00012438"/>
    </source>
</evidence>
<dbReference type="Pfam" id="PF00512">
    <property type="entry name" value="HisKA"/>
    <property type="match status" value="1"/>
</dbReference>
<evidence type="ECO:0000256" key="3">
    <source>
        <dbReference type="ARBA" id="ARBA00022553"/>
    </source>
</evidence>
<dbReference type="SMART" id="SM00448">
    <property type="entry name" value="REC"/>
    <property type="match status" value="1"/>
</dbReference>
<feature type="domain" description="PAS" evidence="10">
    <location>
        <begin position="1"/>
        <end position="73"/>
    </location>
</feature>
<keyword evidence="4" id="KW-0808">Transferase</keyword>
<reference evidence="12 13" key="1">
    <citation type="journal article" date="2014" name="Proc. Natl. Acad. Sci. U.S.A.">
        <title>Trajectory and genomic determinants of fungal-pathogen speciation and host adaptation.</title>
        <authorList>
            <person name="Hu X."/>
            <person name="Xiao G."/>
            <person name="Zheng P."/>
            <person name="Shang Y."/>
            <person name="Su Y."/>
            <person name="Zhang X."/>
            <person name="Liu X."/>
            <person name="Zhan S."/>
            <person name="St Leger R.J."/>
            <person name="Wang C."/>
        </authorList>
    </citation>
    <scope>NUCLEOTIDE SEQUENCE [LARGE SCALE GENOMIC DNA]</scope>
    <source>
        <strain evidence="12 13">ARSEF 977</strain>
    </source>
</reference>
<evidence type="ECO:0000256" key="6">
    <source>
        <dbReference type="PROSITE-ProRule" id="PRU00023"/>
    </source>
</evidence>
<evidence type="ECO:0000259" key="9">
    <source>
        <dbReference type="PROSITE" id="PS50110"/>
    </source>
</evidence>
<dbReference type="SUPFAM" id="SSF47384">
    <property type="entry name" value="Homodimeric domain of signal transducing histidine kinase"/>
    <property type="match status" value="1"/>
</dbReference>
<dbReference type="InterPro" id="IPR005467">
    <property type="entry name" value="His_kinase_dom"/>
</dbReference>
<dbReference type="FunFam" id="3.30.565.10:FF:000010">
    <property type="entry name" value="Sensor histidine kinase RcsC"/>
    <property type="match status" value="1"/>
</dbReference>
<dbReference type="CDD" id="cd00130">
    <property type="entry name" value="PAS"/>
    <property type="match status" value="1"/>
</dbReference>
<accession>A0A0B4HUN0</accession>
<dbReference type="InterPro" id="IPR001789">
    <property type="entry name" value="Sig_transdc_resp-reg_receiver"/>
</dbReference>
<keyword evidence="12" id="KW-0547">Nucleotide-binding</keyword>
<feature type="domain" description="Histidine kinase" evidence="8">
    <location>
        <begin position="271"/>
        <end position="492"/>
    </location>
</feature>
<name>A0A0B4HUN0_METGA</name>
<feature type="domain" description="PAS" evidence="10">
    <location>
        <begin position="146"/>
        <end position="203"/>
    </location>
</feature>
<evidence type="ECO:0000256" key="1">
    <source>
        <dbReference type="ARBA" id="ARBA00000085"/>
    </source>
</evidence>
<dbReference type="HOGENOM" id="CLU_000445_114_15_1"/>
<dbReference type="Gene3D" id="1.10.287.130">
    <property type="match status" value="1"/>
</dbReference>
<dbReference type="CDD" id="cd17546">
    <property type="entry name" value="REC_hyHK_CKI1_RcsC-like"/>
    <property type="match status" value="1"/>
</dbReference>
<dbReference type="Proteomes" id="UP000031192">
    <property type="component" value="Unassembled WGS sequence"/>
</dbReference>
<dbReference type="CDD" id="cd16922">
    <property type="entry name" value="HATPase_EvgS-ArcB-TorS-like"/>
    <property type="match status" value="1"/>
</dbReference>
<evidence type="ECO:0000256" key="4">
    <source>
        <dbReference type="ARBA" id="ARBA00022679"/>
    </source>
</evidence>
<dbReference type="PROSITE" id="PS50110">
    <property type="entry name" value="RESPONSE_REGULATORY"/>
    <property type="match status" value="1"/>
</dbReference>
<dbReference type="EC" id="2.7.13.3" evidence="2"/>
<evidence type="ECO:0000313" key="12">
    <source>
        <dbReference type="EMBL" id="KID83199.1"/>
    </source>
</evidence>
<dbReference type="InterPro" id="IPR003661">
    <property type="entry name" value="HisK_dim/P_dom"/>
</dbReference>
<dbReference type="InterPro" id="IPR035965">
    <property type="entry name" value="PAS-like_dom_sf"/>
</dbReference>
<dbReference type="InterPro" id="IPR036890">
    <property type="entry name" value="HATPase_C_sf"/>
</dbReference>
<proteinExistence type="predicted"/>
<keyword evidence="13" id="KW-1185">Reference proteome</keyword>